<dbReference type="InterPro" id="IPR035093">
    <property type="entry name" value="RelE/ParE_toxin_dom_sf"/>
</dbReference>
<dbReference type="EMBL" id="PCSB01000033">
    <property type="protein sequence ID" value="PIP31778.1"/>
    <property type="molecule type" value="Genomic_DNA"/>
</dbReference>
<accession>A0A2G9ZHF7</accession>
<sequence>MSKEADKFLVKNRTSKGEIFEIVSKAIKKLQGEDINVDIKKLKGEWLGFYRCRVGNIRVIFEIDFDACSVFIERIDYRGGVYRK</sequence>
<name>A0A2G9ZHF7_9BACT</name>
<organism evidence="1 2">
    <name type="scientific">bacterium (Candidatus Gribaldobacteria) CG23_combo_of_CG06-09_8_20_14_all_37_87_8</name>
    <dbReference type="NCBI Taxonomy" id="2014278"/>
    <lineage>
        <taxon>Bacteria</taxon>
        <taxon>Candidatus Gribaldobacteria</taxon>
    </lineage>
</organism>
<dbReference type="Proteomes" id="UP000230447">
    <property type="component" value="Unassembled WGS sequence"/>
</dbReference>
<reference evidence="1 2" key="1">
    <citation type="submission" date="2017-09" db="EMBL/GenBank/DDBJ databases">
        <title>Depth-based differentiation of microbial function through sediment-hosted aquifers and enrichment of novel symbionts in the deep terrestrial subsurface.</title>
        <authorList>
            <person name="Probst A.J."/>
            <person name="Ladd B."/>
            <person name="Jarett J.K."/>
            <person name="Geller-Mcgrath D.E."/>
            <person name="Sieber C.M."/>
            <person name="Emerson J.B."/>
            <person name="Anantharaman K."/>
            <person name="Thomas B.C."/>
            <person name="Malmstrom R."/>
            <person name="Stieglmeier M."/>
            <person name="Klingl A."/>
            <person name="Woyke T."/>
            <person name="Ryan C.M."/>
            <person name="Banfield J.F."/>
        </authorList>
    </citation>
    <scope>NUCLEOTIDE SEQUENCE [LARGE SCALE GENOMIC DNA]</scope>
    <source>
        <strain evidence="1">CG23_combo_of_CG06-09_8_20_14_all_37_87_8</strain>
    </source>
</reference>
<proteinExistence type="predicted"/>
<dbReference type="SUPFAM" id="SSF143011">
    <property type="entry name" value="RelE-like"/>
    <property type="match status" value="1"/>
</dbReference>
<protein>
    <submittedName>
        <fullName evidence="1">Cytotoxic translational repressor of toxin-antitoxin stability system</fullName>
    </submittedName>
</protein>
<dbReference type="Gene3D" id="3.30.2310.20">
    <property type="entry name" value="RelE-like"/>
    <property type="match status" value="1"/>
</dbReference>
<gene>
    <name evidence="1" type="ORF">COX24_01705</name>
</gene>
<evidence type="ECO:0000313" key="2">
    <source>
        <dbReference type="Proteomes" id="UP000230447"/>
    </source>
</evidence>
<comment type="caution">
    <text evidence="1">The sequence shown here is derived from an EMBL/GenBank/DDBJ whole genome shotgun (WGS) entry which is preliminary data.</text>
</comment>
<dbReference type="AlphaFoldDB" id="A0A2G9ZHF7"/>
<evidence type="ECO:0000313" key="1">
    <source>
        <dbReference type="EMBL" id="PIP31778.1"/>
    </source>
</evidence>